<evidence type="ECO:0000313" key="2">
    <source>
        <dbReference type="Proteomes" id="UP000076852"/>
    </source>
</evidence>
<dbReference type="AlphaFoldDB" id="A0A160FQE4"/>
<dbReference type="KEGG" id="buz:AYM40_20955"/>
<proteinExistence type="predicted"/>
<dbReference type="OrthoDB" id="9794834at2"/>
<evidence type="ECO:0008006" key="3">
    <source>
        <dbReference type="Google" id="ProtNLM"/>
    </source>
</evidence>
<name>A0A160FQE4_9BURK</name>
<dbReference type="Proteomes" id="UP000076852">
    <property type="component" value="Chromosome 2"/>
</dbReference>
<dbReference type="EMBL" id="CP014579">
    <property type="protein sequence ID" value="ANB74922.1"/>
    <property type="molecule type" value="Genomic_DNA"/>
</dbReference>
<organism evidence="1 2">
    <name type="scientific">Paraburkholderia phytofirmans OLGA172</name>
    <dbReference type="NCBI Taxonomy" id="1417228"/>
    <lineage>
        <taxon>Bacteria</taxon>
        <taxon>Pseudomonadati</taxon>
        <taxon>Pseudomonadota</taxon>
        <taxon>Betaproteobacteria</taxon>
        <taxon>Burkholderiales</taxon>
        <taxon>Burkholderiaceae</taxon>
        <taxon>Paraburkholderia</taxon>
    </lineage>
</organism>
<sequence>MAVAKQIERIFGSLEAAGFPRAFQKTLLPEWVTADVLSDEAASSEVAAILAKRLGLRASPLFNQAPNVESLRRRDTKYKRSIPSRHKNLFAATSVAASIAESISAACGRPFVSLPADAGELRRHILESFKGYWVGLRNLLMTCWASGIPVVYLAELGNGVSKMDGMVVHTAGRPVIVLSKGSDLWAWQLFILAHEVAHIALGHVCPDEILIDEELGVDSYALEDEDDEERAADTFAIELLNGRRDATYTTSDAAVNGAELADAAFTFGKKNRIDPGHIALNYAHKSGDWKTGVAAARRLQGQNPPAQDVINQAMWENILPETLPEDTLEFLRRVTGSLED</sequence>
<gene>
    <name evidence="1" type="ORF">AYM40_20955</name>
</gene>
<reference evidence="1 2" key="1">
    <citation type="journal article" date="2016" name="Gene">
        <title>PacBio SMRT assembly of a complex multi-replicon genome reveals chlorocatechol degradative operon in a region of genome plasticity.</title>
        <authorList>
            <person name="Ricker N."/>
            <person name="Shen S.Y."/>
            <person name="Goordial J."/>
            <person name="Jin S."/>
            <person name="Fulthorpe R.R."/>
        </authorList>
    </citation>
    <scope>NUCLEOTIDE SEQUENCE [LARGE SCALE GENOMIC DNA]</scope>
    <source>
        <strain evidence="1 2">OLGA172</strain>
    </source>
</reference>
<keyword evidence="2" id="KW-1185">Reference proteome</keyword>
<dbReference type="RefSeq" id="WP_063498224.1">
    <property type="nucleotide sequence ID" value="NZ_CP014579.1"/>
</dbReference>
<evidence type="ECO:0000313" key="1">
    <source>
        <dbReference type="EMBL" id="ANB74922.1"/>
    </source>
</evidence>
<protein>
    <recommendedName>
        <fullName evidence="3">IrrE N-terminal-like domain-containing protein</fullName>
    </recommendedName>
</protein>
<dbReference type="Gene3D" id="1.10.10.2910">
    <property type="match status" value="1"/>
</dbReference>
<accession>A0A160FQE4</accession>
<dbReference type="STRING" id="1804984.AYM40_20955"/>